<reference evidence="1" key="1">
    <citation type="submission" date="2019-04" db="EMBL/GenBank/DDBJ databases">
        <authorList>
            <consortium name="NARMS: The National Antimicrobial Resistance Monitoring System"/>
        </authorList>
    </citation>
    <scope>NUCLEOTIDE SEQUENCE</scope>
    <source>
        <strain evidence="1">FSIS11918841</strain>
    </source>
</reference>
<name>A0A5T0K687_CAMCO</name>
<proteinExistence type="predicted"/>
<gene>
    <name evidence="1" type="ORF">E5B41_07340</name>
</gene>
<protein>
    <submittedName>
        <fullName evidence="1">LysR family transcriptional regulator</fullName>
    </submittedName>
</protein>
<comment type="caution">
    <text evidence="1">The sequence shown here is derived from an EMBL/GenBank/DDBJ whole genome shotgun (WGS) entry which is preliminary data.</text>
</comment>
<sequence>YEVKLKNINLWRNFYILKRKNYNFNRALEKFEKIFKQ</sequence>
<evidence type="ECO:0000313" key="1">
    <source>
        <dbReference type="EMBL" id="EAJ9870326.1"/>
    </source>
</evidence>
<accession>A0A5T0K687</accession>
<dbReference type="AlphaFoldDB" id="A0A5T0K687"/>
<organism evidence="1">
    <name type="scientific">Campylobacter coli</name>
    <dbReference type="NCBI Taxonomy" id="195"/>
    <lineage>
        <taxon>Bacteria</taxon>
        <taxon>Pseudomonadati</taxon>
        <taxon>Campylobacterota</taxon>
        <taxon>Epsilonproteobacteria</taxon>
        <taxon>Campylobacterales</taxon>
        <taxon>Campylobacteraceae</taxon>
        <taxon>Campylobacter</taxon>
    </lineage>
</organism>
<dbReference type="EMBL" id="AACCAF010000052">
    <property type="protein sequence ID" value="EAJ9870326.1"/>
    <property type="molecule type" value="Genomic_DNA"/>
</dbReference>
<feature type="non-terminal residue" evidence="1">
    <location>
        <position position="1"/>
    </location>
</feature>